<sequence>MVVPDHLGQLQPATEEPYQPSQEEKNHMLSKMIEEGKTPINLIRANLTPLGERRREHIITFEEKDRKWRTMNNDESMVISMVAEDFRRERVLIDQGNSTNILYGSTYRRMGLLGLKETPRCLYGFAGEKVPIRGTVELDTIFGEGSNVRMIPVLYTVVEAEASYNIIMGQLALNRLKVIVSTYRLSMKYPTSNGVGSVWADSSMARRCYEDSLRVGQRGSTVNTLSLELDPRSHDERERPHPMEKLKEIQIGTQKNQKTKIGTVMTEEQEVDLIRCLQRNHDVLAWTPEDMPGIDPNFMNHRLSIA</sequence>
<dbReference type="PANTHER" id="PTHR33240:SF15">
    <property type="entry name" value="GAG-PRO-LIKE PROTEIN"/>
    <property type="match status" value="1"/>
</dbReference>
<comment type="caution">
    <text evidence="2">The sequence shown here is derived from an EMBL/GenBank/DDBJ whole genome shotgun (WGS) entry which is preliminary data.</text>
</comment>
<evidence type="ECO:0000313" key="3">
    <source>
        <dbReference type="Proteomes" id="UP000257109"/>
    </source>
</evidence>
<dbReference type="PANTHER" id="PTHR33240">
    <property type="entry name" value="OS08G0508500 PROTEIN"/>
    <property type="match status" value="1"/>
</dbReference>
<name>A0A371HHS6_MUCPR</name>
<dbReference type="OrthoDB" id="1727395at2759"/>
<gene>
    <name evidence="2" type="ORF">CR513_14208</name>
</gene>
<feature type="region of interest" description="Disordered" evidence="1">
    <location>
        <begin position="1"/>
        <end position="24"/>
    </location>
</feature>
<accession>A0A371HHS6</accession>
<proteinExistence type="predicted"/>
<reference evidence="2" key="1">
    <citation type="submission" date="2018-05" db="EMBL/GenBank/DDBJ databases">
        <title>Draft genome of Mucuna pruriens seed.</title>
        <authorList>
            <person name="Nnadi N.E."/>
            <person name="Vos R."/>
            <person name="Hasami M.H."/>
            <person name="Devisetty U.K."/>
            <person name="Aguiy J.C."/>
        </authorList>
    </citation>
    <scope>NUCLEOTIDE SEQUENCE [LARGE SCALE GENOMIC DNA]</scope>
    <source>
        <strain evidence="2">JCA_2017</strain>
    </source>
</reference>
<evidence type="ECO:0000256" key="1">
    <source>
        <dbReference type="SAM" id="MobiDB-lite"/>
    </source>
</evidence>
<dbReference type="EMBL" id="QJKJ01002554">
    <property type="protein sequence ID" value="RDY02345.1"/>
    <property type="molecule type" value="Genomic_DNA"/>
</dbReference>
<organism evidence="2 3">
    <name type="scientific">Mucuna pruriens</name>
    <name type="common">Velvet bean</name>
    <name type="synonym">Dolichos pruriens</name>
    <dbReference type="NCBI Taxonomy" id="157652"/>
    <lineage>
        <taxon>Eukaryota</taxon>
        <taxon>Viridiplantae</taxon>
        <taxon>Streptophyta</taxon>
        <taxon>Embryophyta</taxon>
        <taxon>Tracheophyta</taxon>
        <taxon>Spermatophyta</taxon>
        <taxon>Magnoliopsida</taxon>
        <taxon>eudicotyledons</taxon>
        <taxon>Gunneridae</taxon>
        <taxon>Pentapetalae</taxon>
        <taxon>rosids</taxon>
        <taxon>fabids</taxon>
        <taxon>Fabales</taxon>
        <taxon>Fabaceae</taxon>
        <taxon>Papilionoideae</taxon>
        <taxon>50 kb inversion clade</taxon>
        <taxon>NPAAA clade</taxon>
        <taxon>indigoferoid/millettioid clade</taxon>
        <taxon>Phaseoleae</taxon>
        <taxon>Mucuna</taxon>
    </lineage>
</organism>
<protein>
    <recommendedName>
        <fullName evidence="4">Reverse transcriptase domain-containing protein</fullName>
    </recommendedName>
</protein>
<evidence type="ECO:0000313" key="2">
    <source>
        <dbReference type="EMBL" id="RDY02345.1"/>
    </source>
</evidence>
<feature type="non-terminal residue" evidence="2">
    <location>
        <position position="1"/>
    </location>
</feature>
<evidence type="ECO:0008006" key="4">
    <source>
        <dbReference type="Google" id="ProtNLM"/>
    </source>
</evidence>
<dbReference type="AlphaFoldDB" id="A0A371HHS6"/>
<keyword evidence="3" id="KW-1185">Reference proteome</keyword>
<dbReference type="Proteomes" id="UP000257109">
    <property type="component" value="Unassembled WGS sequence"/>
</dbReference>